<gene>
    <name evidence="2" type="ORF">MPPM_2389</name>
</gene>
<dbReference type="Pfam" id="PF11159">
    <property type="entry name" value="DUF2939"/>
    <property type="match status" value="1"/>
</dbReference>
<organism evidence="2 3">
    <name type="scientific">Methylorubrum populi</name>
    <dbReference type="NCBI Taxonomy" id="223967"/>
    <lineage>
        <taxon>Bacteria</taxon>
        <taxon>Pseudomonadati</taxon>
        <taxon>Pseudomonadota</taxon>
        <taxon>Alphaproteobacteria</taxon>
        <taxon>Hyphomicrobiales</taxon>
        <taxon>Methylobacteriaceae</taxon>
        <taxon>Methylorubrum</taxon>
    </lineage>
</organism>
<dbReference type="InterPro" id="IPR021330">
    <property type="entry name" value="DUF2939"/>
</dbReference>
<dbReference type="OrthoDB" id="8445263at2"/>
<proteinExistence type="predicted"/>
<evidence type="ECO:0000256" key="1">
    <source>
        <dbReference type="SAM" id="MobiDB-lite"/>
    </source>
</evidence>
<sequence length="218" mass="24578">MRWWLVPLFAVLAWFAYTLTPFWSLYGFAAAVQAGDAAAVEQRINFRTLRLSLARQISAAVKADSNALDPRERQRIADAAAAVALPVMESALTPQAVIDLLDDGWPQGADLAAPTNRHERRDGLRIPDLKRLLRYYLSSDMRGFRSVVIAVPPDHPRHEQFRIRLRLRDWGWRLVDIELSDDLRRRIAEKAAAAAVRLRDARPSSDKAPAEAPAPREP</sequence>
<dbReference type="Proteomes" id="UP000218288">
    <property type="component" value="Chromosome"/>
</dbReference>
<feature type="region of interest" description="Disordered" evidence="1">
    <location>
        <begin position="198"/>
        <end position="218"/>
    </location>
</feature>
<dbReference type="EMBL" id="AP014809">
    <property type="protein sequence ID" value="BAU90994.1"/>
    <property type="molecule type" value="Genomic_DNA"/>
</dbReference>
<dbReference type="AlphaFoldDB" id="A0A160PEK0"/>
<evidence type="ECO:0000313" key="3">
    <source>
        <dbReference type="Proteomes" id="UP000218288"/>
    </source>
</evidence>
<accession>A0A160PEK0</accession>
<protein>
    <recommendedName>
        <fullName evidence="4">DUF2939 domain-containing protein</fullName>
    </recommendedName>
</protein>
<reference evidence="2 3" key="1">
    <citation type="journal article" date="2016" name="Genome Announc.">
        <title>Complete Genome Sequence of Methylobacterium populi P-1M, Isolated from Pink-Pigmented Household Biofilm.</title>
        <authorList>
            <person name="Morohoshi T."/>
            <person name="Ikeda T."/>
        </authorList>
    </citation>
    <scope>NUCLEOTIDE SEQUENCE [LARGE SCALE GENOMIC DNA]</scope>
    <source>
        <strain evidence="2 3">P-1M</strain>
    </source>
</reference>
<evidence type="ECO:0000313" key="2">
    <source>
        <dbReference type="EMBL" id="BAU90994.1"/>
    </source>
</evidence>
<name>A0A160PEK0_9HYPH</name>
<dbReference type="RefSeq" id="WP_096485231.1">
    <property type="nucleotide sequence ID" value="NZ_AP014809.1"/>
</dbReference>
<evidence type="ECO:0008006" key="4">
    <source>
        <dbReference type="Google" id="ProtNLM"/>
    </source>
</evidence>